<dbReference type="Pfam" id="PF12770">
    <property type="entry name" value="CHAT"/>
    <property type="match status" value="1"/>
</dbReference>
<evidence type="ECO:0000313" key="2">
    <source>
        <dbReference type="EMBL" id="ABY36692.1"/>
    </source>
</evidence>
<dbReference type="PATRIC" id="fig|324602.8.peg.3953"/>
<sequence length="161" mass="17528">MAAAPAVLAIKLWHFACHGNFDTQAPNNSPLILQDRYFLRPDDLVGRAQTRLRTDRPLVFLNACRVGQGGLTLTGLGGWAATLVGHCRIGALIAPLWSVHDGAARHFAEAFYTACQQAGMTLGEAVWQARVATRNAFPEDTTWLAYSLYAHPNAWLVIGGE</sequence>
<reference evidence="3" key="1">
    <citation type="journal article" date="2011" name="BMC Genomics">
        <title>Complete genome sequence of the filamentous anoxygenic phototrophic bacterium Chloroflexus aurantiacus.</title>
        <authorList>
            <person name="Tang K.H."/>
            <person name="Barry K."/>
            <person name="Chertkov O."/>
            <person name="Dalin E."/>
            <person name="Han C.S."/>
            <person name="Hauser L.J."/>
            <person name="Honchak B.M."/>
            <person name="Karbach L.E."/>
            <person name="Land M.L."/>
            <person name="Lapidus A."/>
            <person name="Larimer F.W."/>
            <person name="Mikhailova N."/>
            <person name="Pitluck S."/>
            <person name="Pierson B.K."/>
            <person name="Blankenship R.E."/>
        </authorList>
    </citation>
    <scope>NUCLEOTIDE SEQUENCE [LARGE SCALE GENOMIC DNA]</scope>
    <source>
        <strain evidence="3">ATCC 29366 / DSM 635 / J-10-fl</strain>
    </source>
</reference>
<feature type="domain" description="CHAT" evidence="1">
    <location>
        <begin position="13"/>
        <end position="155"/>
    </location>
</feature>
<proteinExistence type="predicted"/>
<dbReference type="HOGENOM" id="CLU_1640769_0_0_0"/>
<accession>A9WA10</accession>
<dbReference type="Proteomes" id="UP000002008">
    <property type="component" value="Chromosome"/>
</dbReference>
<dbReference type="eggNOG" id="COG4995">
    <property type="taxonomic scope" value="Bacteria"/>
</dbReference>
<dbReference type="STRING" id="324602.Caur_3508"/>
<dbReference type="AlphaFoldDB" id="A9WA10"/>
<gene>
    <name evidence="2" type="ordered locus">Caur_3508</name>
</gene>
<dbReference type="EnsemblBacteria" id="ABY36692">
    <property type="protein sequence ID" value="ABY36692"/>
    <property type="gene ID" value="Caur_3508"/>
</dbReference>
<dbReference type="InterPro" id="IPR024983">
    <property type="entry name" value="CHAT_dom"/>
</dbReference>
<evidence type="ECO:0000259" key="1">
    <source>
        <dbReference type="Pfam" id="PF12770"/>
    </source>
</evidence>
<dbReference type="KEGG" id="cau:Caur_3508"/>
<dbReference type="EMBL" id="CP000909">
    <property type="protein sequence ID" value="ABY36692.1"/>
    <property type="molecule type" value="Genomic_DNA"/>
</dbReference>
<protein>
    <recommendedName>
        <fullName evidence="1">CHAT domain-containing protein</fullName>
    </recommendedName>
</protein>
<organism evidence="2 3">
    <name type="scientific">Chloroflexus aurantiacus (strain ATCC 29366 / DSM 635 / J-10-fl)</name>
    <dbReference type="NCBI Taxonomy" id="324602"/>
    <lineage>
        <taxon>Bacteria</taxon>
        <taxon>Bacillati</taxon>
        <taxon>Chloroflexota</taxon>
        <taxon>Chloroflexia</taxon>
        <taxon>Chloroflexales</taxon>
        <taxon>Chloroflexineae</taxon>
        <taxon>Chloroflexaceae</taxon>
        <taxon>Chloroflexus</taxon>
    </lineage>
</organism>
<dbReference type="RefSeq" id="WP_012259345.1">
    <property type="nucleotide sequence ID" value="NC_010175.1"/>
</dbReference>
<evidence type="ECO:0000313" key="3">
    <source>
        <dbReference type="Proteomes" id="UP000002008"/>
    </source>
</evidence>
<name>A9WA10_CHLAA</name>
<keyword evidence="3" id="KW-1185">Reference proteome</keyword>
<dbReference type="InParanoid" id="A9WA10"/>